<gene>
    <name evidence="2" type="ORF">FPE_LOCUS9668</name>
</gene>
<dbReference type="SMART" id="SM00256">
    <property type="entry name" value="FBOX"/>
    <property type="match status" value="1"/>
</dbReference>
<dbReference type="Gene3D" id="1.20.1280.50">
    <property type="match status" value="1"/>
</dbReference>
<dbReference type="InterPro" id="IPR036047">
    <property type="entry name" value="F-box-like_dom_sf"/>
</dbReference>
<dbReference type="InterPro" id="IPR050796">
    <property type="entry name" value="SCF_F-box_component"/>
</dbReference>
<dbReference type="InterPro" id="IPR006527">
    <property type="entry name" value="F-box-assoc_dom_typ1"/>
</dbReference>
<keyword evidence="3" id="KW-1185">Reference proteome</keyword>
<accession>A0AAD2DRU1</accession>
<reference evidence="2" key="1">
    <citation type="submission" date="2023-05" db="EMBL/GenBank/DDBJ databases">
        <authorList>
            <person name="Huff M."/>
        </authorList>
    </citation>
    <scope>NUCLEOTIDE SEQUENCE</scope>
</reference>
<dbReference type="EMBL" id="OU503040">
    <property type="protein sequence ID" value="CAI9762238.1"/>
    <property type="molecule type" value="Genomic_DNA"/>
</dbReference>
<sequence length="198" mass="22963">MDNFGDIPEDVIINIYLRLPVKSLLRFKCVCKSWCSIITSSRFIYEHLDMALADNRKSRLLIMHHASDTSDFFLFTNDQLTTPTPLTIPKKDPCYFTIIGHCHGLLCLFDGNSELCLWNPATREIKYIPSSPFPPPRTIHGDEDAEFGFGFDWKTRDYKVVKLVRNYYDVKNSYNYGYQVKVYNLRVQILGGEKFVGL</sequence>
<dbReference type="Pfam" id="PF00646">
    <property type="entry name" value="F-box"/>
    <property type="match status" value="1"/>
</dbReference>
<proteinExistence type="predicted"/>
<feature type="domain" description="F-box" evidence="1">
    <location>
        <begin position="1"/>
        <end position="48"/>
    </location>
</feature>
<dbReference type="PROSITE" id="PS50181">
    <property type="entry name" value="FBOX"/>
    <property type="match status" value="1"/>
</dbReference>
<evidence type="ECO:0000313" key="2">
    <source>
        <dbReference type="EMBL" id="CAI9762238.1"/>
    </source>
</evidence>
<dbReference type="PANTHER" id="PTHR31672:SF13">
    <property type="entry name" value="F-BOX PROTEIN CPR30-LIKE"/>
    <property type="match status" value="1"/>
</dbReference>
<dbReference type="NCBIfam" id="TIGR01640">
    <property type="entry name" value="F_box_assoc_1"/>
    <property type="match status" value="1"/>
</dbReference>
<dbReference type="SUPFAM" id="SSF81383">
    <property type="entry name" value="F-box domain"/>
    <property type="match status" value="1"/>
</dbReference>
<name>A0AAD2DRU1_9LAMI</name>
<evidence type="ECO:0000313" key="3">
    <source>
        <dbReference type="Proteomes" id="UP000834106"/>
    </source>
</evidence>
<dbReference type="AlphaFoldDB" id="A0AAD2DRU1"/>
<dbReference type="Proteomes" id="UP000834106">
    <property type="component" value="Chromosome 5"/>
</dbReference>
<evidence type="ECO:0000259" key="1">
    <source>
        <dbReference type="PROSITE" id="PS50181"/>
    </source>
</evidence>
<protein>
    <recommendedName>
        <fullName evidence="1">F-box domain-containing protein</fullName>
    </recommendedName>
</protein>
<dbReference type="Pfam" id="PF07734">
    <property type="entry name" value="FBA_1"/>
    <property type="match status" value="1"/>
</dbReference>
<organism evidence="2 3">
    <name type="scientific">Fraxinus pennsylvanica</name>
    <dbReference type="NCBI Taxonomy" id="56036"/>
    <lineage>
        <taxon>Eukaryota</taxon>
        <taxon>Viridiplantae</taxon>
        <taxon>Streptophyta</taxon>
        <taxon>Embryophyta</taxon>
        <taxon>Tracheophyta</taxon>
        <taxon>Spermatophyta</taxon>
        <taxon>Magnoliopsida</taxon>
        <taxon>eudicotyledons</taxon>
        <taxon>Gunneridae</taxon>
        <taxon>Pentapetalae</taxon>
        <taxon>asterids</taxon>
        <taxon>lamiids</taxon>
        <taxon>Lamiales</taxon>
        <taxon>Oleaceae</taxon>
        <taxon>Oleeae</taxon>
        <taxon>Fraxinus</taxon>
    </lineage>
</organism>
<dbReference type="PANTHER" id="PTHR31672">
    <property type="entry name" value="BNACNNG10540D PROTEIN"/>
    <property type="match status" value="1"/>
</dbReference>
<dbReference type="CDD" id="cd22157">
    <property type="entry name" value="F-box_AtFBW1-like"/>
    <property type="match status" value="1"/>
</dbReference>
<dbReference type="InterPro" id="IPR017451">
    <property type="entry name" value="F-box-assoc_interact_dom"/>
</dbReference>
<dbReference type="InterPro" id="IPR001810">
    <property type="entry name" value="F-box_dom"/>
</dbReference>